<feature type="transmembrane region" description="Helical" evidence="8">
    <location>
        <begin position="282"/>
        <end position="305"/>
    </location>
</feature>
<accession>A0A419R453</accession>
<evidence type="ECO:0000313" key="10">
    <source>
        <dbReference type="EMBL" id="RJX69112.1"/>
    </source>
</evidence>
<feature type="domain" description="Major facilitator superfamily (MFS) profile" evidence="9">
    <location>
        <begin position="24"/>
        <end position="508"/>
    </location>
</feature>
<feature type="transmembrane region" description="Helical" evidence="8">
    <location>
        <begin position="21"/>
        <end position="42"/>
    </location>
</feature>
<evidence type="ECO:0000256" key="3">
    <source>
        <dbReference type="ARBA" id="ARBA00022448"/>
    </source>
</evidence>
<protein>
    <submittedName>
        <fullName evidence="10">DHA2 family efflux MFS transporter permease subunit</fullName>
    </submittedName>
</protein>
<feature type="transmembrane region" description="Helical" evidence="8">
    <location>
        <begin position="378"/>
        <end position="399"/>
    </location>
</feature>
<dbReference type="Pfam" id="PF07690">
    <property type="entry name" value="MFS_1"/>
    <property type="match status" value="1"/>
</dbReference>
<feature type="transmembrane region" description="Helical" evidence="8">
    <location>
        <begin position="346"/>
        <end position="366"/>
    </location>
</feature>
<gene>
    <name evidence="10" type="ORF">D6858_04215</name>
</gene>
<evidence type="ECO:0000313" key="11">
    <source>
        <dbReference type="Proteomes" id="UP000284322"/>
    </source>
</evidence>
<keyword evidence="5 8" id="KW-0812">Transmembrane</keyword>
<name>A0A419R453_9SPHN</name>
<comment type="subcellular location">
    <subcellularLocation>
        <location evidence="1">Cell membrane</location>
        <topology evidence="1">Multi-pass membrane protein</topology>
    </subcellularLocation>
</comment>
<evidence type="ECO:0000256" key="5">
    <source>
        <dbReference type="ARBA" id="ARBA00022692"/>
    </source>
</evidence>
<dbReference type="GO" id="GO:0005886">
    <property type="term" value="C:plasma membrane"/>
    <property type="evidence" value="ECO:0007669"/>
    <property type="project" value="UniProtKB-SubCell"/>
</dbReference>
<dbReference type="InterPro" id="IPR004638">
    <property type="entry name" value="EmrB-like"/>
</dbReference>
<dbReference type="SUPFAM" id="SSF103473">
    <property type="entry name" value="MFS general substrate transporter"/>
    <property type="match status" value="1"/>
</dbReference>
<dbReference type="PANTHER" id="PTHR42718">
    <property type="entry name" value="MAJOR FACILITATOR SUPERFAMILY MULTIDRUG TRANSPORTER MFSC"/>
    <property type="match status" value="1"/>
</dbReference>
<dbReference type="Gene3D" id="1.20.1250.20">
    <property type="entry name" value="MFS general substrate transporter like domains"/>
    <property type="match status" value="1"/>
</dbReference>
<evidence type="ECO:0000256" key="8">
    <source>
        <dbReference type="SAM" id="Phobius"/>
    </source>
</evidence>
<evidence type="ECO:0000256" key="1">
    <source>
        <dbReference type="ARBA" id="ARBA00004651"/>
    </source>
</evidence>
<comment type="caution">
    <text evidence="10">The sequence shown here is derived from an EMBL/GenBank/DDBJ whole genome shotgun (WGS) entry which is preliminary data.</text>
</comment>
<dbReference type="InterPro" id="IPR036259">
    <property type="entry name" value="MFS_trans_sf"/>
</dbReference>
<feature type="transmembrane region" description="Helical" evidence="8">
    <location>
        <begin position="242"/>
        <end position="261"/>
    </location>
</feature>
<feature type="transmembrane region" description="Helical" evidence="8">
    <location>
        <begin position="311"/>
        <end position="334"/>
    </location>
</feature>
<keyword evidence="4" id="KW-1003">Cell membrane</keyword>
<keyword evidence="6 8" id="KW-1133">Transmembrane helix</keyword>
<keyword evidence="7 8" id="KW-0472">Membrane</keyword>
<evidence type="ECO:0000256" key="2">
    <source>
        <dbReference type="ARBA" id="ARBA00008537"/>
    </source>
</evidence>
<feature type="transmembrane region" description="Helical" evidence="8">
    <location>
        <begin position="94"/>
        <end position="117"/>
    </location>
</feature>
<dbReference type="NCBIfam" id="TIGR00711">
    <property type="entry name" value="efflux_EmrB"/>
    <property type="match status" value="1"/>
</dbReference>
<evidence type="ECO:0000256" key="4">
    <source>
        <dbReference type="ARBA" id="ARBA00022475"/>
    </source>
</evidence>
<dbReference type="PANTHER" id="PTHR42718:SF9">
    <property type="entry name" value="MAJOR FACILITATOR SUPERFAMILY MULTIDRUG TRANSPORTER MFSC"/>
    <property type="match status" value="1"/>
</dbReference>
<comment type="similarity">
    <text evidence="2">Belongs to the major facilitator superfamily. EmrB family.</text>
</comment>
<feature type="transmembrane region" description="Helical" evidence="8">
    <location>
        <begin position="147"/>
        <end position="170"/>
    </location>
</feature>
<keyword evidence="3" id="KW-0813">Transport</keyword>
<dbReference type="GO" id="GO:0022857">
    <property type="term" value="F:transmembrane transporter activity"/>
    <property type="evidence" value="ECO:0007669"/>
    <property type="project" value="InterPro"/>
</dbReference>
<dbReference type="AlphaFoldDB" id="A0A419R453"/>
<organism evidence="10 11">
    <name type="scientific">Tsuneonella suprasediminis</name>
    <dbReference type="NCBI Taxonomy" id="2306996"/>
    <lineage>
        <taxon>Bacteria</taxon>
        <taxon>Pseudomonadati</taxon>
        <taxon>Pseudomonadota</taxon>
        <taxon>Alphaproteobacteria</taxon>
        <taxon>Sphingomonadales</taxon>
        <taxon>Erythrobacteraceae</taxon>
        <taxon>Tsuneonella</taxon>
    </lineage>
</organism>
<sequence>MATQPAAPRSTEPPPLAGGRLVLAAVMLALANFIIVLDMTVANVSIPHIAGGLGVSASQGTWVVTTYSVAEAICVPLTGFFVKRFGTLKAILGSLIGFGVFSTLCGMAPSLNSLILFRLGQGFAGGPLMPLTQTMLLTVFPRDKQPAAMAIWAITTIVAPIVGPILGGWISDTTTWRWIFFINIPVVFVCFAGIVAILRPYDSGREESVSIDKIGLAMLVVWVGALQLFLDKGQELDWFGSSFIVGCAIVAAIGCVAFVIWELGEREPIVDISVFRHRGFTASVFTMAFGFGTFFATVVIIPQWLQQSMGYTATQAGIVTGVNGVFAVLTAPFIPRLMNKFDPRILVFFGLSWLGAMSVLRMFWTSDSTFWEIMLPQLIQGMGMTAFFVPITVISLGAVEPRETASAAGILSFARSLAAAVGTSIYTTQWANLTRMDQTALVGTLNDPDSVIRKLEGMGLPPSSAIAAFGQQVQQQAIVLATEHIFALTSVFFVIAAATIWLAPRPPKDVDTSAAH</sequence>
<evidence type="ECO:0000259" key="9">
    <source>
        <dbReference type="PROSITE" id="PS50850"/>
    </source>
</evidence>
<dbReference type="Proteomes" id="UP000284322">
    <property type="component" value="Unassembled WGS sequence"/>
</dbReference>
<keyword evidence="11" id="KW-1185">Reference proteome</keyword>
<evidence type="ECO:0000256" key="6">
    <source>
        <dbReference type="ARBA" id="ARBA00022989"/>
    </source>
</evidence>
<dbReference type="OrthoDB" id="9812221at2"/>
<proteinExistence type="inferred from homology"/>
<reference evidence="10 11" key="1">
    <citation type="submission" date="2018-09" db="EMBL/GenBank/DDBJ databases">
        <title>Altererythrobacter sp.Ery1 and Ery12, the genome sequencing of novel strains in genus Alterythrobacter.</title>
        <authorList>
            <person name="Cheng H."/>
            <person name="Wu Y.-H."/>
            <person name="Fang C."/>
            <person name="Xu X.-W."/>
        </authorList>
    </citation>
    <scope>NUCLEOTIDE SEQUENCE [LARGE SCALE GENOMIC DNA]</scope>
    <source>
        <strain evidence="10 11">Ery12</strain>
    </source>
</reference>
<dbReference type="InterPro" id="IPR020846">
    <property type="entry name" value="MFS_dom"/>
</dbReference>
<dbReference type="EMBL" id="RAHJ01000014">
    <property type="protein sequence ID" value="RJX69112.1"/>
    <property type="molecule type" value="Genomic_DNA"/>
</dbReference>
<feature type="transmembrane region" description="Helical" evidence="8">
    <location>
        <begin position="485"/>
        <end position="503"/>
    </location>
</feature>
<dbReference type="CDD" id="cd17503">
    <property type="entry name" value="MFS_LmrB_MDR_like"/>
    <property type="match status" value="1"/>
</dbReference>
<feature type="transmembrane region" description="Helical" evidence="8">
    <location>
        <begin position="62"/>
        <end position="82"/>
    </location>
</feature>
<dbReference type="InterPro" id="IPR011701">
    <property type="entry name" value="MFS"/>
</dbReference>
<dbReference type="Gene3D" id="1.20.1720.10">
    <property type="entry name" value="Multidrug resistance protein D"/>
    <property type="match status" value="1"/>
</dbReference>
<feature type="transmembrane region" description="Helical" evidence="8">
    <location>
        <begin position="176"/>
        <end position="198"/>
    </location>
</feature>
<dbReference type="RefSeq" id="WP_120107453.1">
    <property type="nucleotide sequence ID" value="NZ_RAHJ01000014.1"/>
</dbReference>
<evidence type="ECO:0000256" key="7">
    <source>
        <dbReference type="ARBA" id="ARBA00023136"/>
    </source>
</evidence>
<dbReference type="PROSITE" id="PS50850">
    <property type="entry name" value="MFS"/>
    <property type="match status" value="1"/>
</dbReference>